<sequence>MQNGLGVERSLHAALQEKEGTRSARIITGAVVIMSNVIGDTVVHGNFSRFFGGFYQDEEGCPAISSTREGALHLLVDLLKEGGCEAKADPHVQAAKFRKNLWNASLAMLSCLTRTPCNAFFNDPVACQSSVHTLQTIVEELIAVGRALEYPPEYLRDPAAFVEHYRLKHHLEETAGIKPSTLLDVEAGRPFELEVILGEVVRLGKKLDIPIPTLQMMYNALNIVQRQFVLAAAKK</sequence>
<dbReference type="InterPro" id="IPR013328">
    <property type="entry name" value="6PGD_dom2"/>
</dbReference>
<feature type="domain" description="Ketopantoate reductase C-terminal" evidence="1">
    <location>
        <begin position="92"/>
        <end position="224"/>
    </location>
</feature>
<dbReference type="STRING" id="1051891.A0A0C3Q098"/>
<dbReference type="PANTHER" id="PTHR21708:SF43">
    <property type="entry name" value="KETOPANTOATE REDUCTASE C-TERMINAL DOMAIN-CONTAINING PROTEIN"/>
    <property type="match status" value="1"/>
</dbReference>
<dbReference type="GO" id="GO:0005737">
    <property type="term" value="C:cytoplasm"/>
    <property type="evidence" value="ECO:0007669"/>
    <property type="project" value="TreeGrafter"/>
</dbReference>
<dbReference type="HOGENOM" id="CLU_031468_2_0_1"/>
<dbReference type="PANTHER" id="PTHR21708">
    <property type="entry name" value="PROBABLE 2-DEHYDROPANTOATE 2-REDUCTASE"/>
    <property type="match status" value="1"/>
</dbReference>
<dbReference type="AlphaFoldDB" id="A0A0C3Q098"/>
<protein>
    <recommendedName>
        <fullName evidence="1">Ketopantoate reductase C-terminal domain-containing protein</fullName>
    </recommendedName>
</protein>
<dbReference type="FunFam" id="1.10.1040.10:FF:000017">
    <property type="entry name" value="2-dehydropantoate 2-reductase"/>
    <property type="match status" value="1"/>
</dbReference>
<dbReference type="Gene3D" id="1.10.1040.10">
    <property type="entry name" value="N-(1-d-carboxylethyl)-l-norvaline Dehydrogenase, domain 2"/>
    <property type="match status" value="1"/>
</dbReference>
<dbReference type="Pfam" id="PF08546">
    <property type="entry name" value="ApbA_C"/>
    <property type="match status" value="1"/>
</dbReference>
<dbReference type="SUPFAM" id="SSF48179">
    <property type="entry name" value="6-phosphogluconate dehydrogenase C-terminal domain-like"/>
    <property type="match status" value="1"/>
</dbReference>
<keyword evidence="3" id="KW-1185">Reference proteome</keyword>
<name>A0A0C3Q098_9AGAM</name>
<dbReference type="InterPro" id="IPR008927">
    <property type="entry name" value="6-PGluconate_DH-like_C_sf"/>
</dbReference>
<organism evidence="2 3">
    <name type="scientific">Tulasnella calospora MUT 4182</name>
    <dbReference type="NCBI Taxonomy" id="1051891"/>
    <lineage>
        <taxon>Eukaryota</taxon>
        <taxon>Fungi</taxon>
        <taxon>Dikarya</taxon>
        <taxon>Basidiomycota</taxon>
        <taxon>Agaricomycotina</taxon>
        <taxon>Agaricomycetes</taxon>
        <taxon>Cantharellales</taxon>
        <taxon>Tulasnellaceae</taxon>
        <taxon>Tulasnella</taxon>
    </lineage>
</organism>
<proteinExistence type="predicted"/>
<dbReference type="InterPro" id="IPR051402">
    <property type="entry name" value="KPR-Related"/>
</dbReference>
<evidence type="ECO:0000259" key="1">
    <source>
        <dbReference type="Pfam" id="PF08546"/>
    </source>
</evidence>
<dbReference type="EMBL" id="KN824250">
    <property type="protein sequence ID" value="KIO15299.1"/>
    <property type="molecule type" value="Genomic_DNA"/>
</dbReference>
<gene>
    <name evidence="2" type="ORF">M407DRAFT_213880</name>
</gene>
<dbReference type="InterPro" id="IPR013752">
    <property type="entry name" value="KPA_reductase"/>
</dbReference>
<reference evidence="2 3" key="1">
    <citation type="submission" date="2014-04" db="EMBL/GenBank/DDBJ databases">
        <authorList>
            <consortium name="DOE Joint Genome Institute"/>
            <person name="Kuo A."/>
            <person name="Girlanda M."/>
            <person name="Perotto S."/>
            <person name="Kohler A."/>
            <person name="Nagy L.G."/>
            <person name="Floudas D."/>
            <person name="Copeland A."/>
            <person name="Barry K.W."/>
            <person name="Cichocki N."/>
            <person name="Veneault-Fourrey C."/>
            <person name="LaButti K."/>
            <person name="Lindquist E.A."/>
            <person name="Lipzen A."/>
            <person name="Lundell T."/>
            <person name="Morin E."/>
            <person name="Murat C."/>
            <person name="Sun H."/>
            <person name="Tunlid A."/>
            <person name="Henrissat B."/>
            <person name="Grigoriev I.V."/>
            <person name="Hibbett D.S."/>
            <person name="Martin F."/>
            <person name="Nordberg H.P."/>
            <person name="Cantor M.N."/>
            <person name="Hua S.X."/>
        </authorList>
    </citation>
    <scope>NUCLEOTIDE SEQUENCE [LARGE SCALE GENOMIC DNA]</scope>
    <source>
        <strain evidence="2 3">MUT 4182</strain>
    </source>
</reference>
<evidence type="ECO:0000313" key="3">
    <source>
        <dbReference type="Proteomes" id="UP000054248"/>
    </source>
</evidence>
<evidence type="ECO:0000313" key="2">
    <source>
        <dbReference type="EMBL" id="KIO15299.1"/>
    </source>
</evidence>
<dbReference type="Proteomes" id="UP000054248">
    <property type="component" value="Unassembled WGS sequence"/>
</dbReference>
<accession>A0A0C3Q098</accession>
<reference evidence="3" key="2">
    <citation type="submission" date="2015-01" db="EMBL/GenBank/DDBJ databases">
        <title>Evolutionary Origins and Diversification of the Mycorrhizal Mutualists.</title>
        <authorList>
            <consortium name="DOE Joint Genome Institute"/>
            <consortium name="Mycorrhizal Genomics Consortium"/>
            <person name="Kohler A."/>
            <person name="Kuo A."/>
            <person name="Nagy L.G."/>
            <person name="Floudas D."/>
            <person name="Copeland A."/>
            <person name="Barry K.W."/>
            <person name="Cichocki N."/>
            <person name="Veneault-Fourrey C."/>
            <person name="LaButti K."/>
            <person name="Lindquist E.A."/>
            <person name="Lipzen A."/>
            <person name="Lundell T."/>
            <person name="Morin E."/>
            <person name="Murat C."/>
            <person name="Riley R."/>
            <person name="Ohm R."/>
            <person name="Sun H."/>
            <person name="Tunlid A."/>
            <person name="Henrissat B."/>
            <person name="Grigoriev I.V."/>
            <person name="Hibbett D.S."/>
            <person name="Martin F."/>
        </authorList>
    </citation>
    <scope>NUCLEOTIDE SEQUENCE [LARGE SCALE GENOMIC DNA]</scope>
    <source>
        <strain evidence="3">MUT 4182</strain>
    </source>
</reference>
<dbReference type="OrthoDB" id="3609at2759"/>